<dbReference type="STRING" id="928856.SAMN04488049_10760"/>
<organism evidence="1 2">
    <name type="scientific">Tritonibacter multivorans</name>
    <dbReference type="NCBI Taxonomy" id="928856"/>
    <lineage>
        <taxon>Bacteria</taxon>
        <taxon>Pseudomonadati</taxon>
        <taxon>Pseudomonadota</taxon>
        <taxon>Alphaproteobacteria</taxon>
        <taxon>Rhodobacterales</taxon>
        <taxon>Paracoccaceae</taxon>
        <taxon>Tritonibacter</taxon>
    </lineage>
</organism>
<proteinExistence type="predicted"/>
<accession>A0A0P1G878</accession>
<reference evidence="1 2" key="1">
    <citation type="submission" date="2015-09" db="EMBL/GenBank/DDBJ databases">
        <authorList>
            <consortium name="Swine Surveillance"/>
        </authorList>
    </citation>
    <scope>NUCLEOTIDE SEQUENCE [LARGE SCALE GENOMIC DNA]</scope>
    <source>
        <strain evidence="1 2">CECT 7557</strain>
    </source>
</reference>
<dbReference type="InterPro" id="IPR027417">
    <property type="entry name" value="P-loop_NTPase"/>
</dbReference>
<evidence type="ECO:0000313" key="2">
    <source>
        <dbReference type="Proteomes" id="UP000052022"/>
    </source>
</evidence>
<evidence type="ECO:0000313" key="1">
    <source>
        <dbReference type="EMBL" id="CUH77794.1"/>
    </source>
</evidence>
<dbReference type="AlphaFoldDB" id="A0A0P1G878"/>
<dbReference type="Proteomes" id="UP000052022">
    <property type="component" value="Unassembled WGS sequence"/>
</dbReference>
<dbReference type="SUPFAM" id="SSF53795">
    <property type="entry name" value="PEP carboxykinase-like"/>
    <property type="match status" value="1"/>
</dbReference>
<gene>
    <name evidence="1" type="ORF">TRM7557_01587</name>
</gene>
<dbReference type="EMBL" id="CYSD01000021">
    <property type="protein sequence ID" value="CUH77794.1"/>
    <property type="molecule type" value="Genomic_DNA"/>
</dbReference>
<name>A0A0P1G878_9RHOB</name>
<sequence>MQTLLVPAPHAELTAIKGVSYLFLPEKQSLLALSAEVAAVWPRLQCGVYRNAGSAVLPDPTLEDLTVAGALEPLQVGGEDCAVAHVQILDMAGFRIGLCYSDDEFFQELAPIYAHVTVPEAAWLEGATPTEAWITVSRHKDGGCVAARGGDPRLGRADAVAPLLKLALTDVLLDLIDPLLLHAAVVAVRTATQAPAAMLIVGDPGAGKSTLAMSLARAGCHLCGDDLALLGWDGAVQAVPFPATLKTGSWALFSGQDTSNEGWPLAGQIEAARSYLRPDAQHVRYLPLSGGEGDIASAALPVRWVVFLDRVPGPVAQPEVTPLDVPEVLSRMIAASWSGTEELDPAEFRALAACLDKAHCFAFRYSDLDPAVSTLMALADRGDQEPMPDDQFPEWAQGA</sequence>
<dbReference type="Gene3D" id="3.40.50.300">
    <property type="entry name" value="P-loop containing nucleotide triphosphate hydrolases"/>
    <property type="match status" value="1"/>
</dbReference>
<protein>
    <submittedName>
        <fullName evidence="1">Uncharacterized protein</fullName>
    </submittedName>
</protein>
<keyword evidence="2" id="KW-1185">Reference proteome</keyword>